<evidence type="ECO:0000313" key="1">
    <source>
        <dbReference type="EMBL" id="KZP27119.1"/>
    </source>
</evidence>
<dbReference type="EMBL" id="KV417510">
    <property type="protein sequence ID" value="KZP27119.1"/>
    <property type="molecule type" value="Genomic_DNA"/>
</dbReference>
<keyword evidence="2" id="KW-1185">Reference proteome</keyword>
<evidence type="ECO:0000313" key="2">
    <source>
        <dbReference type="Proteomes" id="UP000076532"/>
    </source>
</evidence>
<feature type="non-terminal residue" evidence="1">
    <location>
        <position position="85"/>
    </location>
</feature>
<protein>
    <submittedName>
        <fullName evidence="1">Uncharacterized protein</fullName>
    </submittedName>
</protein>
<dbReference type="OrthoDB" id="3237746at2759"/>
<reference evidence="1 2" key="1">
    <citation type="journal article" date="2016" name="Mol. Biol. Evol.">
        <title>Comparative Genomics of Early-Diverging Mushroom-Forming Fungi Provides Insights into the Origins of Lignocellulose Decay Capabilities.</title>
        <authorList>
            <person name="Nagy L.G."/>
            <person name="Riley R."/>
            <person name="Tritt A."/>
            <person name="Adam C."/>
            <person name="Daum C."/>
            <person name="Floudas D."/>
            <person name="Sun H."/>
            <person name="Yadav J.S."/>
            <person name="Pangilinan J."/>
            <person name="Larsson K.H."/>
            <person name="Matsuura K."/>
            <person name="Barry K."/>
            <person name="Labutti K."/>
            <person name="Kuo R."/>
            <person name="Ohm R.A."/>
            <person name="Bhattacharya S.S."/>
            <person name="Shirouzu T."/>
            <person name="Yoshinaga Y."/>
            <person name="Martin F.M."/>
            <person name="Grigoriev I.V."/>
            <person name="Hibbett D.S."/>
        </authorList>
    </citation>
    <scope>NUCLEOTIDE SEQUENCE [LARGE SCALE GENOMIC DNA]</scope>
    <source>
        <strain evidence="1 2">CBS 109695</strain>
    </source>
</reference>
<gene>
    <name evidence="1" type="ORF">FIBSPDRAFT_687472</name>
</gene>
<organism evidence="1 2">
    <name type="scientific">Athelia psychrophila</name>
    <dbReference type="NCBI Taxonomy" id="1759441"/>
    <lineage>
        <taxon>Eukaryota</taxon>
        <taxon>Fungi</taxon>
        <taxon>Dikarya</taxon>
        <taxon>Basidiomycota</taxon>
        <taxon>Agaricomycotina</taxon>
        <taxon>Agaricomycetes</taxon>
        <taxon>Agaricomycetidae</taxon>
        <taxon>Atheliales</taxon>
        <taxon>Atheliaceae</taxon>
        <taxon>Athelia</taxon>
    </lineage>
</organism>
<name>A0A166QGC9_9AGAM</name>
<dbReference type="AlphaFoldDB" id="A0A166QGC9"/>
<sequence length="85" mass="10291">TRDDVETQMEYTRQQQLDAYSHIVEHANEREAVFNKKIDESRVKKLITFKINDLVQVYMSDLDYTFKTERKLLPKWGQVRRVISR</sequence>
<proteinExistence type="predicted"/>
<accession>A0A166QGC9</accession>
<dbReference type="Proteomes" id="UP000076532">
    <property type="component" value="Unassembled WGS sequence"/>
</dbReference>
<feature type="non-terminal residue" evidence="1">
    <location>
        <position position="1"/>
    </location>
</feature>